<evidence type="ECO:0000313" key="2">
    <source>
        <dbReference type="Proteomes" id="UP001626550"/>
    </source>
</evidence>
<keyword evidence="2" id="KW-1185">Reference proteome</keyword>
<gene>
    <name evidence="1" type="ORF">Ciccas_013075</name>
</gene>
<sequence>MPENEFLGSMSFGVKNFSSKQQVTGWYYLLNEITGCKKHLKAALEMSASSGKLVDELPTSRIDDSTLEDSSIANGASVHLNGSAFTAVRSPINEVNQGFYAKAPCYLKSRSQPASMVAVSQTPTKQVPPTPPISQSGNLGMPSALRRRVPNYAPSPLPLSNSMSALSSFQQQFLMGTPPTPPQRASMVEQLKPKLMAAQRFNLHVSPTLSPAMPPSQPPVALKYPKISPPTNQSADLQLHQVIKPCLNASFSILLDQFI</sequence>
<dbReference type="EMBL" id="JBJKFK010005308">
    <property type="protein sequence ID" value="KAL3308395.1"/>
    <property type="molecule type" value="Genomic_DNA"/>
</dbReference>
<evidence type="ECO:0000313" key="1">
    <source>
        <dbReference type="EMBL" id="KAL3308395.1"/>
    </source>
</evidence>
<dbReference type="Proteomes" id="UP001626550">
    <property type="component" value="Unassembled WGS sequence"/>
</dbReference>
<dbReference type="AlphaFoldDB" id="A0ABD2PML6"/>
<comment type="caution">
    <text evidence="1">The sequence shown here is derived from an EMBL/GenBank/DDBJ whole genome shotgun (WGS) entry which is preliminary data.</text>
</comment>
<name>A0ABD2PML6_9PLAT</name>
<reference evidence="1 2" key="1">
    <citation type="submission" date="2024-11" db="EMBL/GenBank/DDBJ databases">
        <title>Adaptive evolution of stress response genes in parasites aligns with host niche diversity.</title>
        <authorList>
            <person name="Hahn C."/>
            <person name="Resl P."/>
        </authorList>
    </citation>
    <scope>NUCLEOTIDE SEQUENCE [LARGE SCALE GENOMIC DNA]</scope>
    <source>
        <strain evidence="1">EGGRZ-B1_66</strain>
        <tissue evidence="1">Body</tissue>
    </source>
</reference>
<proteinExistence type="predicted"/>
<protein>
    <submittedName>
        <fullName evidence="1">Uncharacterized protein</fullName>
    </submittedName>
</protein>
<accession>A0ABD2PML6</accession>
<organism evidence="1 2">
    <name type="scientific">Cichlidogyrus casuarinus</name>
    <dbReference type="NCBI Taxonomy" id="1844966"/>
    <lineage>
        <taxon>Eukaryota</taxon>
        <taxon>Metazoa</taxon>
        <taxon>Spiralia</taxon>
        <taxon>Lophotrochozoa</taxon>
        <taxon>Platyhelminthes</taxon>
        <taxon>Monogenea</taxon>
        <taxon>Monopisthocotylea</taxon>
        <taxon>Dactylogyridea</taxon>
        <taxon>Ancyrocephalidae</taxon>
        <taxon>Cichlidogyrus</taxon>
    </lineage>
</organism>